<feature type="domain" description="Cell envelope-related transcriptional attenuator" evidence="4">
    <location>
        <begin position="150"/>
        <end position="309"/>
    </location>
</feature>
<keyword evidence="3" id="KW-0812">Transmembrane</keyword>
<evidence type="ECO:0000313" key="5">
    <source>
        <dbReference type="EMBL" id="RGV76279.1"/>
    </source>
</evidence>
<protein>
    <submittedName>
        <fullName evidence="5">LytR family transcriptional regulator</fullName>
    </submittedName>
</protein>
<comment type="similarity">
    <text evidence="1">Belongs to the LytR/CpsA/Psr (LCP) family.</text>
</comment>
<organism evidence="5 6">
    <name type="scientific">Enterocloster bolteae</name>
    <dbReference type="NCBI Taxonomy" id="208479"/>
    <lineage>
        <taxon>Bacteria</taxon>
        <taxon>Bacillati</taxon>
        <taxon>Bacillota</taxon>
        <taxon>Clostridia</taxon>
        <taxon>Lachnospirales</taxon>
        <taxon>Lachnospiraceae</taxon>
        <taxon>Enterocloster</taxon>
    </lineage>
</organism>
<dbReference type="PANTHER" id="PTHR33392">
    <property type="entry name" value="POLYISOPRENYL-TEICHOIC ACID--PEPTIDOGLYCAN TEICHOIC ACID TRANSFERASE TAGU"/>
    <property type="match status" value="1"/>
</dbReference>
<feature type="region of interest" description="Disordered" evidence="2">
    <location>
        <begin position="51"/>
        <end position="97"/>
    </location>
</feature>
<evidence type="ECO:0000259" key="4">
    <source>
        <dbReference type="Pfam" id="PF03816"/>
    </source>
</evidence>
<sequence length="393" mass="43507">MSWLRNHKHTVYRAAVGAAAISLICFIWAGVNLYRNRKLLETEIAARDYVGRGGSQGNSQGSSQGNNQGSSQGDSQGSSQGDSQGSSQGDSQESSRDCGQWDTYLFGGDVVEYSGKRYRRSSYVKAILCIGVDRSGEMTEKTTTGFGGQADGVFLIAQDTARNTIKILMIPRDTMTDITLTDLSGNELGKDMQHLTLAYAYGDGREKSCQYMVDAVSELLGGLKIEWYLAADTSVIPVLNDEVGGVTVTIETDGMENRDPALVKGETVTLKGKQAEVFVRYRDVNVDHSALYRMDQQQQYIKGFFQAVQRHSAKDSGLVVRLFERIQDYMVTNMTKDQYLKVAMDAVTGGKLGDEDFYTVPGEGVVTLRFDEFYADREALIPILLELFYREIE</sequence>
<dbReference type="Proteomes" id="UP000284543">
    <property type="component" value="Unassembled WGS sequence"/>
</dbReference>
<dbReference type="EMBL" id="QRZM01000004">
    <property type="protein sequence ID" value="RGV76279.1"/>
    <property type="molecule type" value="Genomic_DNA"/>
</dbReference>
<dbReference type="Pfam" id="PF03816">
    <property type="entry name" value="LytR_cpsA_psr"/>
    <property type="match status" value="1"/>
</dbReference>
<name>A0A412Z8K5_9FIRM</name>
<reference evidence="5 6" key="1">
    <citation type="submission" date="2018-08" db="EMBL/GenBank/DDBJ databases">
        <title>A genome reference for cultivated species of the human gut microbiota.</title>
        <authorList>
            <person name="Zou Y."/>
            <person name="Xue W."/>
            <person name="Luo G."/>
        </authorList>
    </citation>
    <scope>NUCLEOTIDE SEQUENCE [LARGE SCALE GENOMIC DNA]</scope>
    <source>
        <strain evidence="5 6">AF14-18</strain>
    </source>
</reference>
<evidence type="ECO:0000313" key="6">
    <source>
        <dbReference type="Proteomes" id="UP000284543"/>
    </source>
</evidence>
<keyword evidence="3" id="KW-1133">Transmembrane helix</keyword>
<dbReference type="InterPro" id="IPR050922">
    <property type="entry name" value="LytR/CpsA/Psr_CW_biosynth"/>
</dbReference>
<gene>
    <name evidence="5" type="ORF">DWW02_13025</name>
</gene>
<feature type="compositionally biased region" description="Low complexity" evidence="2">
    <location>
        <begin position="57"/>
        <end position="92"/>
    </location>
</feature>
<dbReference type="RefSeq" id="WP_118018695.1">
    <property type="nucleotide sequence ID" value="NZ_CAUHGS010000024.1"/>
</dbReference>
<evidence type="ECO:0000256" key="2">
    <source>
        <dbReference type="SAM" id="MobiDB-lite"/>
    </source>
</evidence>
<evidence type="ECO:0000256" key="3">
    <source>
        <dbReference type="SAM" id="Phobius"/>
    </source>
</evidence>
<dbReference type="InterPro" id="IPR004474">
    <property type="entry name" value="LytR_CpsA_psr"/>
</dbReference>
<evidence type="ECO:0000256" key="1">
    <source>
        <dbReference type="ARBA" id="ARBA00006068"/>
    </source>
</evidence>
<proteinExistence type="inferred from homology"/>
<comment type="caution">
    <text evidence="5">The sequence shown here is derived from an EMBL/GenBank/DDBJ whole genome shotgun (WGS) entry which is preliminary data.</text>
</comment>
<dbReference type="PANTHER" id="PTHR33392:SF6">
    <property type="entry name" value="POLYISOPRENYL-TEICHOIC ACID--PEPTIDOGLYCAN TEICHOIC ACID TRANSFERASE TAGU"/>
    <property type="match status" value="1"/>
</dbReference>
<dbReference type="AlphaFoldDB" id="A0A412Z8K5"/>
<accession>A0A412Z8K5</accession>
<dbReference type="Gene3D" id="3.40.630.190">
    <property type="entry name" value="LCP protein"/>
    <property type="match status" value="1"/>
</dbReference>
<keyword evidence="3" id="KW-0472">Membrane</keyword>
<feature type="transmembrane region" description="Helical" evidence="3">
    <location>
        <begin position="12"/>
        <end position="31"/>
    </location>
</feature>